<dbReference type="KEGG" id="caua:113091273"/>
<evidence type="ECO:0000313" key="4">
    <source>
        <dbReference type="RefSeq" id="XP_026112466.1"/>
    </source>
</evidence>
<keyword evidence="1" id="KW-0472">Membrane</keyword>
<dbReference type="InterPro" id="IPR013106">
    <property type="entry name" value="Ig_V-set"/>
</dbReference>
<dbReference type="Pfam" id="PF07686">
    <property type="entry name" value="V-set"/>
    <property type="match status" value="2"/>
</dbReference>
<name>A0A6P6NV21_CARAU</name>
<keyword evidence="1" id="KW-1133">Transmembrane helix</keyword>
<protein>
    <submittedName>
        <fullName evidence="4">Uncharacterized protein LOC113091273</fullName>
    </submittedName>
</protein>
<reference evidence="4" key="1">
    <citation type="submission" date="2025-08" db="UniProtKB">
        <authorList>
            <consortium name="RefSeq"/>
        </authorList>
    </citation>
    <scope>IDENTIFICATION</scope>
    <source>
        <strain evidence="4">Wakin</strain>
        <tissue evidence="4">Muscle</tissue>
    </source>
</reference>
<dbReference type="RefSeq" id="XP_026112466.1">
    <property type="nucleotide sequence ID" value="XM_026256681.1"/>
</dbReference>
<dbReference type="InterPro" id="IPR007110">
    <property type="entry name" value="Ig-like_dom"/>
</dbReference>
<evidence type="ECO:0000313" key="3">
    <source>
        <dbReference type="Proteomes" id="UP000515129"/>
    </source>
</evidence>
<gene>
    <name evidence="4" type="primary">LOC113091273</name>
</gene>
<dbReference type="InterPro" id="IPR003599">
    <property type="entry name" value="Ig_sub"/>
</dbReference>
<keyword evidence="3" id="KW-1185">Reference proteome</keyword>
<evidence type="ECO:0000256" key="1">
    <source>
        <dbReference type="SAM" id="Phobius"/>
    </source>
</evidence>
<sequence>MLYLVHCQSHWSENFALLHSLCGNGQTLSQCCCDSYICSVSSPAVSSVSVCACSAGVFGADEERVKAVREGDSVTLNPDLTQIQGFTEIQWWFKGQLFAYTNGRNHEYPENERFRDRLKLNQNGSLTITNMKTKHSGLYKLWIELNTGPLTLDFTVTVNESPSVIDAVKGEMKFESVKEGAPVTLQTDVIQLNGDELIVWRCGEEGKLIAKADMEAKSSPLYDTDGRFSGRLELDHVTGSLTLTNTRTTDSGLYKLQISSNQQILYKRFTVTVSEPDLSPGAVAGIVIGVLAAAAAAVAGGVAGVIYHRRKTPTRTRQTFLQYLMS</sequence>
<dbReference type="Gene3D" id="2.60.40.10">
    <property type="entry name" value="Immunoglobulins"/>
    <property type="match status" value="2"/>
</dbReference>
<dbReference type="Proteomes" id="UP000515129">
    <property type="component" value="Unplaced"/>
</dbReference>
<dbReference type="InterPro" id="IPR013783">
    <property type="entry name" value="Ig-like_fold"/>
</dbReference>
<dbReference type="AlphaFoldDB" id="A0A6P6NV21"/>
<dbReference type="SUPFAM" id="SSF48726">
    <property type="entry name" value="Immunoglobulin"/>
    <property type="match status" value="2"/>
</dbReference>
<accession>A0A6P6NV21</accession>
<feature type="transmembrane region" description="Helical" evidence="1">
    <location>
        <begin position="282"/>
        <end position="307"/>
    </location>
</feature>
<dbReference type="PROSITE" id="PS50835">
    <property type="entry name" value="IG_LIKE"/>
    <property type="match status" value="1"/>
</dbReference>
<dbReference type="OrthoDB" id="8616294at2759"/>
<dbReference type="GeneID" id="113091273"/>
<evidence type="ECO:0000259" key="2">
    <source>
        <dbReference type="PROSITE" id="PS50835"/>
    </source>
</evidence>
<dbReference type="PANTHER" id="PTHR21063:SF4">
    <property type="entry name" value="CD48 ANTIGEN-RELATED"/>
    <property type="match status" value="1"/>
</dbReference>
<organism evidence="3 4">
    <name type="scientific">Carassius auratus</name>
    <name type="common">Goldfish</name>
    <dbReference type="NCBI Taxonomy" id="7957"/>
    <lineage>
        <taxon>Eukaryota</taxon>
        <taxon>Metazoa</taxon>
        <taxon>Chordata</taxon>
        <taxon>Craniata</taxon>
        <taxon>Vertebrata</taxon>
        <taxon>Euteleostomi</taxon>
        <taxon>Actinopterygii</taxon>
        <taxon>Neopterygii</taxon>
        <taxon>Teleostei</taxon>
        <taxon>Ostariophysi</taxon>
        <taxon>Cypriniformes</taxon>
        <taxon>Cyprinidae</taxon>
        <taxon>Cyprininae</taxon>
        <taxon>Carassius</taxon>
    </lineage>
</organism>
<dbReference type="InterPro" id="IPR036179">
    <property type="entry name" value="Ig-like_dom_sf"/>
</dbReference>
<dbReference type="PANTHER" id="PTHR21063">
    <property type="entry name" value="LFA-3"/>
    <property type="match status" value="1"/>
</dbReference>
<keyword evidence="1" id="KW-0812">Transmembrane</keyword>
<proteinExistence type="predicted"/>
<dbReference type="SMART" id="SM00409">
    <property type="entry name" value="IG"/>
    <property type="match status" value="2"/>
</dbReference>
<feature type="domain" description="Ig-like" evidence="2">
    <location>
        <begin position="162"/>
        <end position="272"/>
    </location>
</feature>